<dbReference type="EMBL" id="CP001231">
    <property type="protein sequence ID" value="ACO04959.1"/>
    <property type="molecule type" value="Genomic_DNA"/>
</dbReference>
<keyword evidence="1" id="KW-0614">Plasmid</keyword>
<reference evidence="1 2" key="1">
    <citation type="journal article" date="2009" name="J. Bacteriol.">
        <title>Complete and draft genome sequences of six members of the Aquificales.</title>
        <authorList>
            <person name="Reysenbach A.L."/>
            <person name="Hamamura N."/>
            <person name="Podar M."/>
            <person name="Griffiths E."/>
            <person name="Ferreira S."/>
            <person name="Hochstein R."/>
            <person name="Heidelberg J."/>
            <person name="Johnson J."/>
            <person name="Mead D."/>
            <person name="Pohorille A."/>
            <person name="Sarmiento M."/>
            <person name="Schweighofer K."/>
            <person name="Seshadri R."/>
            <person name="Voytek M.A."/>
        </authorList>
    </citation>
    <scope>NUCLEOTIDE SEQUENCE [LARGE SCALE GENOMIC DNA]</scope>
    <source>
        <strain evidence="2">DSM 14350 / EX-H1</strain>
        <plasmid evidence="2">pPERMA01</plasmid>
    </source>
</reference>
<sequence length="88" mass="10420">MMFRGGKKLKKILVANLVGKKRDLKSGKVFYVYEVIFDDYSQDRLFSEKALYDDDYVVLKENEVLEVVNSKEDSKLKILALKFWFLFL</sequence>
<protein>
    <submittedName>
        <fullName evidence="1">Uncharacterized protein</fullName>
    </submittedName>
</protein>
<proteinExistence type="predicted"/>
<gene>
    <name evidence="1" type="ordered locus">PERMA_A0058</name>
</gene>
<dbReference type="PaxDb" id="123214-PERMA_A0058"/>
<dbReference type="KEGG" id="pmx:PERMA_A0058"/>
<evidence type="ECO:0000313" key="1">
    <source>
        <dbReference type="EMBL" id="ACO04959.1"/>
    </source>
</evidence>
<dbReference type="HOGENOM" id="CLU_2466314_0_0_0"/>
<dbReference type="Proteomes" id="UP000001366">
    <property type="component" value="Plasmid unnamed"/>
</dbReference>
<dbReference type="AlphaFoldDB" id="C0QUY7"/>
<geneLocation type="plasmid" evidence="2">
    <name>pPERMA01</name>
</geneLocation>
<name>C0QUY7_PERMH</name>
<keyword evidence="2" id="KW-1185">Reference proteome</keyword>
<organism evidence="1 2">
    <name type="scientific">Persephonella marina (strain DSM 14350 / EX-H1)</name>
    <dbReference type="NCBI Taxonomy" id="123214"/>
    <lineage>
        <taxon>Bacteria</taxon>
        <taxon>Pseudomonadati</taxon>
        <taxon>Aquificota</taxon>
        <taxon>Aquificia</taxon>
        <taxon>Aquificales</taxon>
        <taxon>Hydrogenothermaceae</taxon>
        <taxon>Persephonella</taxon>
    </lineage>
</organism>
<evidence type="ECO:0000313" key="2">
    <source>
        <dbReference type="Proteomes" id="UP000001366"/>
    </source>
</evidence>
<accession>C0QUY7</accession>